<comment type="caution">
    <text evidence="2">The sequence shown here is derived from an EMBL/GenBank/DDBJ whole genome shotgun (WGS) entry which is preliminary data.</text>
</comment>
<dbReference type="Proteomes" id="UP000054821">
    <property type="component" value="Unassembled WGS sequence"/>
</dbReference>
<dbReference type="GeneID" id="29988609"/>
<feature type="transmembrane region" description="Helical" evidence="1">
    <location>
        <begin position="49"/>
        <end position="68"/>
    </location>
</feature>
<keyword evidence="1" id="KW-1133">Transmembrane helix</keyword>
<sequence>MVAAAQYQPLKCGVGDLPESRYQRLRAVISNLCDQFRLYSPPTVSQHPLVVFIATSIFWMIVLLVSHVDPDKASSRTHRKLPYEYGTFTDRSRLVTCGSSIEDAIDGKCYYDILSNHWMPSPCMDQASVEEYQKDGSWFGFADENRTQMLTVMEMSELEFYYTSERDHIVHCAMLWRKQFRAFAEERPNIDTLIASKEHTDHCSQFLINMTDRGPDYWNMPIKTHVGFGGCWIKEQ</sequence>
<accession>A0A2P4ZU68</accession>
<name>A0A2P4ZU68_9HYPO</name>
<reference evidence="2 3" key="1">
    <citation type="journal article" date="2016" name="Genome Announc.">
        <title>Draft Whole-Genome Sequence of Trichoderma gamsii T6085, a Promising Biocontrol Agent of Fusarium Head Blight on Wheat.</title>
        <authorList>
            <person name="Baroncelli R."/>
            <person name="Zapparata A."/>
            <person name="Piaggeschi G."/>
            <person name="Sarrocco S."/>
            <person name="Vannacci G."/>
        </authorList>
    </citation>
    <scope>NUCLEOTIDE SEQUENCE [LARGE SCALE GENOMIC DNA]</scope>
    <source>
        <strain evidence="2 3">T6085</strain>
    </source>
</reference>
<keyword evidence="1" id="KW-0812">Transmembrane</keyword>
<keyword evidence="3" id="KW-1185">Reference proteome</keyword>
<evidence type="ECO:0000256" key="1">
    <source>
        <dbReference type="SAM" id="Phobius"/>
    </source>
</evidence>
<gene>
    <name evidence="2" type="ORF">TGAM01_v203601</name>
</gene>
<dbReference type="STRING" id="398673.A0A2P4ZU68"/>
<keyword evidence="1" id="KW-0472">Membrane</keyword>
<dbReference type="RefSeq" id="XP_018658307.1">
    <property type="nucleotide sequence ID" value="XM_018808526.1"/>
</dbReference>
<dbReference type="PANTHER" id="PTHR35896">
    <property type="entry name" value="IG-LIKE DOMAIN-CONTAINING PROTEIN"/>
    <property type="match status" value="1"/>
</dbReference>
<organism evidence="2 3">
    <name type="scientific">Trichoderma gamsii</name>
    <dbReference type="NCBI Taxonomy" id="398673"/>
    <lineage>
        <taxon>Eukaryota</taxon>
        <taxon>Fungi</taxon>
        <taxon>Dikarya</taxon>
        <taxon>Ascomycota</taxon>
        <taxon>Pezizomycotina</taxon>
        <taxon>Sordariomycetes</taxon>
        <taxon>Hypocreomycetidae</taxon>
        <taxon>Hypocreales</taxon>
        <taxon>Hypocreaceae</taxon>
        <taxon>Trichoderma</taxon>
    </lineage>
</organism>
<evidence type="ECO:0000313" key="2">
    <source>
        <dbReference type="EMBL" id="PON27834.1"/>
    </source>
</evidence>
<protein>
    <submittedName>
        <fullName evidence="2">Uncharacterized protein</fullName>
    </submittedName>
</protein>
<dbReference type="PANTHER" id="PTHR35896:SF3">
    <property type="entry name" value="MAJOR FACILITATOR SUPERFAMILY TRANSPORTER"/>
    <property type="match status" value="1"/>
</dbReference>
<dbReference type="EMBL" id="JPDN02000009">
    <property type="protein sequence ID" value="PON27834.1"/>
    <property type="molecule type" value="Genomic_DNA"/>
</dbReference>
<evidence type="ECO:0000313" key="3">
    <source>
        <dbReference type="Proteomes" id="UP000054821"/>
    </source>
</evidence>
<proteinExistence type="predicted"/>
<dbReference type="AlphaFoldDB" id="A0A2P4ZU68"/>
<dbReference type="InterPro" id="IPR053008">
    <property type="entry name" value="Phomopsin_biosynth_assoc"/>
</dbReference>